<dbReference type="EMBL" id="WIWP01000044">
    <property type="protein sequence ID" value="MQT27802.1"/>
    <property type="molecule type" value="Genomic_DNA"/>
</dbReference>
<proteinExistence type="predicted"/>
<keyword evidence="7" id="KW-1185">Reference proteome</keyword>
<dbReference type="EMBL" id="WIVW01000047">
    <property type="protein sequence ID" value="MQU29029.1"/>
    <property type="molecule type" value="Genomic_DNA"/>
</dbReference>
<reference evidence="5 6" key="1">
    <citation type="submission" date="2019-10" db="EMBL/GenBank/DDBJ databases">
        <title>Evaluation of single-gene subtyping targets for Pseudomonas.</title>
        <authorList>
            <person name="Reichler S.J."/>
            <person name="Orsi R.H."/>
            <person name="Wiedmann M."/>
            <person name="Martin N.H."/>
            <person name="Murphy S.I."/>
        </authorList>
    </citation>
    <scope>NUCLEOTIDE SEQUENCE</scope>
    <source>
        <strain evidence="1 7">FSL R10-0802</strain>
        <strain evidence="3 6">FSL R10-1594</strain>
        <strain evidence="4 5">FSL R10-1984</strain>
        <strain evidence="2">FSL R10-2339</strain>
    </source>
</reference>
<evidence type="ECO:0000313" key="2">
    <source>
        <dbReference type="EMBL" id="MQT79352.1"/>
    </source>
</evidence>
<dbReference type="OrthoDB" id="6892949at2"/>
<dbReference type="RefSeq" id="WP_153382156.1">
    <property type="nucleotide sequence ID" value="NZ_JBITTT010000010.1"/>
</dbReference>
<evidence type="ECO:0000313" key="7">
    <source>
        <dbReference type="Proteomes" id="UP000713985"/>
    </source>
</evidence>
<dbReference type="Proteomes" id="UP000713985">
    <property type="component" value="Unassembled WGS sequence"/>
</dbReference>
<evidence type="ECO:0000313" key="5">
    <source>
        <dbReference type="Proteomes" id="UP000437970"/>
    </source>
</evidence>
<dbReference type="Proteomes" id="UP000437970">
    <property type="component" value="Unassembled WGS sequence"/>
</dbReference>
<accession>A0A6A7YQW4</accession>
<dbReference type="EMBL" id="WIWC01000005">
    <property type="protein sequence ID" value="MQT79352.1"/>
    <property type="molecule type" value="Genomic_DNA"/>
</dbReference>
<protein>
    <submittedName>
        <fullName evidence="2">Uncharacterized protein</fullName>
    </submittedName>
</protein>
<evidence type="ECO:0000313" key="3">
    <source>
        <dbReference type="EMBL" id="MQU16121.1"/>
    </source>
</evidence>
<organism evidence="2">
    <name type="scientific">Pseudomonas helleri</name>
    <dbReference type="NCBI Taxonomy" id="1608996"/>
    <lineage>
        <taxon>Bacteria</taxon>
        <taxon>Pseudomonadati</taxon>
        <taxon>Pseudomonadota</taxon>
        <taxon>Gammaproteobacteria</taxon>
        <taxon>Pseudomonadales</taxon>
        <taxon>Pseudomonadaceae</taxon>
        <taxon>Pseudomonas</taxon>
    </lineage>
</organism>
<gene>
    <name evidence="3" type="ORF">GHN41_06585</name>
    <name evidence="2" type="ORF">GHN86_04580</name>
    <name evidence="1" type="ORF">GHN94_18485</name>
    <name evidence="4" type="ORF">GHO29_21415</name>
</gene>
<dbReference type="Proteomes" id="UP000443000">
    <property type="component" value="Unassembled WGS sequence"/>
</dbReference>
<evidence type="ECO:0000313" key="4">
    <source>
        <dbReference type="EMBL" id="MQU29029.1"/>
    </source>
</evidence>
<evidence type="ECO:0000313" key="6">
    <source>
        <dbReference type="Proteomes" id="UP000443000"/>
    </source>
</evidence>
<evidence type="ECO:0000313" key="1">
    <source>
        <dbReference type="EMBL" id="MQT27802.1"/>
    </source>
</evidence>
<sequence length="139" mass="15560">MSTTLICWCRNDSEVSDAARRYPANFRYSGCRRAALVQTLGRLQGDDILIITAHGEPTAFGEADGTFSDFSVREFADELLAYPAATWRGLVYLDICHGYEFGLNLRPLIHERLPNLRVFGCEGDTNMDIDLTAHREVTG</sequence>
<dbReference type="EMBL" id="WIVT01000006">
    <property type="protein sequence ID" value="MQU16121.1"/>
    <property type="molecule type" value="Genomic_DNA"/>
</dbReference>
<name>A0A6A7YQW4_9PSED</name>
<comment type="caution">
    <text evidence="2">The sequence shown here is derived from an EMBL/GenBank/DDBJ whole genome shotgun (WGS) entry which is preliminary data.</text>
</comment>
<dbReference type="AlphaFoldDB" id="A0A6A7YQW4"/>